<feature type="domain" description="Aldehyde dehydrogenase" evidence="3">
    <location>
        <begin position="12"/>
        <end position="469"/>
    </location>
</feature>
<evidence type="ECO:0000256" key="1">
    <source>
        <dbReference type="ARBA" id="ARBA00009986"/>
    </source>
</evidence>
<evidence type="ECO:0000259" key="3">
    <source>
        <dbReference type="Pfam" id="PF00171"/>
    </source>
</evidence>
<dbReference type="CDD" id="cd07138">
    <property type="entry name" value="ALDH_CddD_SSP0762"/>
    <property type="match status" value="1"/>
</dbReference>
<dbReference type="FunFam" id="3.40.605.10:FF:000007">
    <property type="entry name" value="NAD/NADP-dependent betaine aldehyde dehydrogenase"/>
    <property type="match status" value="1"/>
</dbReference>
<dbReference type="SUPFAM" id="SSF53720">
    <property type="entry name" value="ALDH-like"/>
    <property type="match status" value="1"/>
</dbReference>
<dbReference type="PANTHER" id="PTHR42804">
    <property type="entry name" value="ALDEHYDE DEHYDROGENASE"/>
    <property type="match status" value="1"/>
</dbReference>
<proteinExistence type="inferred from homology"/>
<dbReference type="Gene3D" id="3.40.309.10">
    <property type="entry name" value="Aldehyde Dehydrogenase, Chain A, domain 2"/>
    <property type="match status" value="1"/>
</dbReference>
<dbReference type="Proteomes" id="UP000677537">
    <property type="component" value="Unassembled WGS sequence"/>
</dbReference>
<protein>
    <submittedName>
        <fullName evidence="4">Aldehyde dehydrogenase family protein</fullName>
    </submittedName>
</protein>
<evidence type="ECO:0000313" key="4">
    <source>
        <dbReference type="EMBL" id="MBP0496518.1"/>
    </source>
</evidence>
<dbReference type="Pfam" id="PF00171">
    <property type="entry name" value="Aldedh"/>
    <property type="match status" value="1"/>
</dbReference>
<keyword evidence="5" id="KW-1185">Reference proteome</keyword>
<reference evidence="4" key="1">
    <citation type="submission" date="2021-03" db="EMBL/GenBank/DDBJ databases">
        <authorList>
            <person name="So Y."/>
        </authorList>
    </citation>
    <scope>NUCLEOTIDE SEQUENCE</scope>
    <source>
        <strain evidence="4">SG15</strain>
    </source>
</reference>
<organism evidence="4 5">
    <name type="scientific">Roseomonas indoligenes</name>
    <dbReference type="NCBI Taxonomy" id="2820811"/>
    <lineage>
        <taxon>Bacteria</taxon>
        <taxon>Pseudomonadati</taxon>
        <taxon>Pseudomonadota</taxon>
        <taxon>Alphaproteobacteria</taxon>
        <taxon>Acetobacterales</taxon>
        <taxon>Roseomonadaceae</taxon>
        <taxon>Roseomonas</taxon>
    </lineage>
</organism>
<dbReference type="InterPro" id="IPR015590">
    <property type="entry name" value="Aldehyde_DH_dom"/>
</dbReference>
<sequence length="472" mass="50220">MDTLKFYIGGAWVDPASPSALDVENPATEEIFARVSLGSAADVDRAVVAARRAFETYSLTDVEERLGYLNRIVAGLRARLPELARTMTLEMGAPITFATERQATVALFHFEEAVRVLAAYRFEERMGEGVIRREPIGVCGLITPWNWPLNQVASKVAPALATGCTVVLKPSEIAPLSAMLFAEVVHEAGLPPGVFNLVNGDGPTVGEAIAAHPGIDMVSFTGSTAAGVRVAKLAADTVKRVAQELGGKSANIILDDTDLRAAVIQGVHACYTNGGQNCQSPTRMLVPRAAREAAFEAAREAVGTIRLGDPLDAATTMGPLVSRVQSRKVQDLIRAGVEEGATLVAGGPGRPAELNRGHYALPTVFGDVEPQMRIAREEIFGPVLSIISYDTEEEAIGIANDTPFGLAGFVQSGNPDRARRVANRLRAGRVYINGATFDRSLPFGGYKQSGNGREFGAFGFGEYLEVKAVLGN</sequence>
<name>A0A940MY98_9PROT</name>
<dbReference type="Gene3D" id="3.40.605.10">
    <property type="entry name" value="Aldehyde Dehydrogenase, Chain A, domain 1"/>
    <property type="match status" value="1"/>
</dbReference>
<accession>A0A940MY98</accession>
<gene>
    <name evidence="4" type="ORF">J5Y10_27315</name>
</gene>
<dbReference type="EMBL" id="JAGIZA010000044">
    <property type="protein sequence ID" value="MBP0496518.1"/>
    <property type="molecule type" value="Genomic_DNA"/>
</dbReference>
<dbReference type="PANTHER" id="PTHR42804:SF1">
    <property type="entry name" value="ALDEHYDE DEHYDROGENASE-RELATED"/>
    <property type="match status" value="1"/>
</dbReference>
<dbReference type="InterPro" id="IPR016162">
    <property type="entry name" value="Ald_DH_N"/>
</dbReference>
<evidence type="ECO:0000256" key="2">
    <source>
        <dbReference type="ARBA" id="ARBA00023002"/>
    </source>
</evidence>
<dbReference type="RefSeq" id="WP_209377306.1">
    <property type="nucleotide sequence ID" value="NZ_JAGIZA010000044.1"/>
</dbReference>
<comment type="similarity">
    <text evidence="1">Belongs to the aldehyde dehydrogenase family.</text>
</comment>
<dbReference type="InterPro" id="IPR016163">
    <property type="entry name" value="Ald_DH_C"/>
</dbReference>
<evidence type="ECO:0000313" key="5">
    <source>
        <dbReference type="Proteomes" id="UP000677537"/>
    </source>
</evidence>
<dbReference type="InterPro" id="IPR016161">
    <property type="entry name" value="Ald_DH/histidinol_DH"/>
</dbReference>
<dbReference type="GO" id="GO:0016620">
    <property type="term" value="F:oxidoreductase activity, acting on the aldehyde or oxo group of donors, NAD or NADP as acceptor"/>
    <property type="evidence" value="ECO:0007669"/>
    <property type="project" value="InterPro"/>
</dbReference>
<dbReference type="AlphaFoldDB" id="A0A940MY98"/>
<keyword evidence="2" id="KW-0560">Oxidoreductase</keyword>
<comment type="caution">
    <text evidence="4">The sequence shown here is derived from an EMBL/GenBank/DDBJ whole genome shotgun (WGS) entry which is preliminary data.</text>
</comment>